<dbReference type="KEGG" id="edi:EDI_045320"/>
<dbReference type="VEuPathDB" id="AmoebaDB:EDI_045320"/>
<dbReference type="eggNOG" id="ENOG502RFF2">
    <property type="taxonomic scope" value="Eukaryota"/>
</dbReference>
<dbReference type="AlphaFoldDB" id="B0EMP3"/>
<protein>
    <submittedName>
        <fullName evidence="1">Uncharacterized protein</fullName>
    </submittedName>
</protein>
<dbReference type="EMBL" id="DS550017">
    <property type="protein sequence ID" value="EDR24202.1"/>
    <property type="molecule type" value="Genomic_DNA"/>
</dbReference>
<dbReference type="GeneID" id="5884553"/>
<gene>
    <name evidence="1" type="ORF">EDI_045320</name>
</gene>
<evidence type="ECO:0000313" key="2">
    <source>
        <dbReference type="Proteomes" id="UP000008076"/>
    </source>
</evidence>
<accession>B0EMP3</accession>
<dbReference type="RefSeq" id="XP_001739417.1">
    <property type="nucleotide sequence ID" value="XM_001739365.1"/>
</dbReference>
<evidence type="ECO:0000313" key="1">
    <source>
        <dbReference type="EMBL" id="EDR24202.1"/>
    </source>
</evidence>
<organism evidence="2">
    <name type="scientific">Entamoeba dispar (strain ATCC PRA-260 / SAW760)</name>
    <dbReference type="NCBI Taxonomy" id="370354"/>
    <lineage>
        <taxon>Eukaryota</taxon>
        <taxon>Amoebozoa</taxon>
        <taxon>Evosea</taxon>
        <taxon>Archamoebae</taxon>
        <taxon>Mastigamoebida</taxon>
        <taxon>Entamoebidae</taxon>
        <taxon>Entamoeba</taxon>
    </lineage>
</organism>
<name>B0EMP3_ENTDS</name>
<reference evidence="2" key="1">
    <citation type="submission" date="2007-12" db="EMBL/GenBank/DDBJ databases">
        <title>Annotation of Entamoeba dispar SAW760.</title>
        <authorList>
            <person name="Lorenzi H."/>
            <person name="Inman J."/>
            <person name="Schobel S."/>
            <person name="Amedeo P."/>
            <person name="Caler E."/>
        </authorList>
    </citation>
    <scope>NUCLEOTIDE SEQUENCE [LARGE SCALE GENOMIC DNA]</scope>
    <source>
        <strain evidence="2">ATCC PRA-260 / SAW760</strain>
    </source>
</reference>
<proteinExistence type="predicted"/>
<dbReference type="Proteomes" id="UP000008076">
    <property type="component" value="Unassembled WGS sequence"/>
</dbReference>
<sequence>MKGNGLFYLIDPNGGVNTIDLLISNIIITIQRRIIMMDGKENAKDDKFKVEEYYGKPGKKVQKEFTIGLKDSIDDLSGIGKTKKATKEKIQKENVFELHSFILVITTLNSIRQYNFFGGKTNAIALAHLINAKVIPNCIGNIWVYVYDCPENEGRSGKFNLGKQNITWTGGKKHPDPNYDNMSKYLRISD</sequence>
<keyword evidence="2" id="KW-1185">Reference proteome</keyword>
<dbReference type="OrthoDB" id="32319at2759"/>